<keyword evidence="1" id="KW-0808">Transferase</keyword>
<proteinExistence type="predicted"/>
<dbReference type="EMBL" id="JACNMF010000001">
    <property type="protein sequence ID" value="MBC3757763.1"/>
    <property type="molecule type" value="Genomic_DNA"/>
</dbReference>
<reference evidence="4" key="1">
    <citation type="submission" date="2020-08" db="EMBL/GenBank/DDBJ databases">
        <title>Hyunsoonleella sp. strain SJ7 genome sequencing and assembly.</title>
        <authorList>
            <person name="Kim I."/>
        </authorList>
    </citation>
    <scope>NUCLEOTIDE SEQUENCE</scope>
    <source>
        <strain evidence="4">SJ7</strain>
    </source>
</reference>
<dbReference type="Pfam" id="PF02709">
    <property type="entry name" value="Glyco_transf_7C"/>
    <property type="match status" value="1"/>
</dbReference>
<evidence type="ECO:0000313" key="4">
    <source>
        <dbReference type="EMBL" id="MBC3757763.1"/>
    </source>
</evidence>
<accession>A0A923KKE5</accession>
<dbReference type="Gene3D" id="3.90.550.10">
    <property type="entry name" value="Spore Coat Polysaccharide Biosynthesis Protein SpsA, Chain A"/>
    <property type="match status" value="1"/>
</dbReference>
<dbReference type="InterPro" id="IPR001173">
    <property type="entry name" value="Glyco_trans_2-like"/>
</dbReference>
<organism evidence="4 5">
    <name type="scientific">Hyunsoonleella aquatilis</name>
    <dbReference type="NCBI Taxonomy" id="2762758"/>
    <lineage>
        <taxon>Bacteria</taxon>
        <taxon>Pseudomonadati</taxon>
        <taxon>Bacteroidota</taxon>
        <taxon>Flavobacteriia</taxon>
        <taxon>Flavobacteriales</taxon>
        <taxon>Flavobacteriaceae</taxon>
    </lineage>
</organism>
<feature type="domain" description="Galactosyltransferase C-terminal" evidence="3">
    <location>
        <begin position="133"/>
        <end position="194"/>
    </location>
</feature>
<dbReference type="InterPro" id="IPR029044">
    <property type="entry name" value="Nucleotide-diphossugar_trans"/>
</dbReference>
<evidence type="ECO:0000259" key="3">
    <source>
        <dbReference type="Pfam" id="PF02709"/>
    </source>
</evidence>
<dbReference type="AlphaFoldDB" id="A0A923KKE5"/>
<dbReference type="InterPro" id="IPR027791">
    <property type="entry name" value="Galactosyl_T_C"/>
</dbReference>
<gene>
    <name evidence="4" type="ORF">H7U19_05065</name>
</gene>
<protein>
    <submittedName>
        <fullName evidence="4">Glycosyltransferase</fullName>
    </submittedName>
</protein>
<evidence type="ECO:0000259" key="2">
    <source>
        <dbReference type="Pfam" id="PF00535"/>
    </source>
</evidence>
<dbReference type="SUPFAM" id="SSF53448">
    <property type="entry name" value="Nucleotide-diphospho-sugar transferases"/>
    <property type="match status" value="1"/>
</dbReference>
<feature type="domain" description="Glycosyltransferase 2-like" evidence="2">
    <location>
        <begin position="3"/>
        <end position="126"/>
    </location>
</feature>
<name>A0A923KKE5_9FLAO</name>
<dbReference type="Pfam" id="PF00535">
    <property type="entry name" value="Glycos_transf_2"/>
    <property type="match status" value="1"/>
</dbReference>
<evidence type="ECO:0000256" key="1">
    <source>
        <dbReference type="ARBA" id="ARBA00022679"/>
    </source>
</evidence>
<keyword evidence="5" id="KW-1185">Reference proteome</keyword>
<evidence type="ECO:0000313" key="5">
    <source>
        <dbReference type="Proteomes" id="UP000656244"/>
    </source>
</evidence>
<dbReference type="GO" id="GO:0016740">
    <property type="term" value="F:transferase activity"/>
    <property type="evidence" value="ECO:0007669"/>
    <property type="project" value="UniProtKB-KW"/>
</dbReference>
<comment type="caution">
    <text evidence="4">The sequence shown here is derived from an EMBL/GenBank/DDBJ whole genome shotgun (WGS) entry which is preliminary data.</text>
</comment>
<sequence length="355" mass="41411">MITIVLTNRNRSLSLITNCFASLRRQNNQNFKCTVVDYGSNPQNQKLLQSEINKHVNFELILCSTQKQLWCKSRAINLALKQCDTTHFFAGDIDMIYHPHFIEELHILKDKHKVVYFQVGFLSENESNTDKDFEDYQIAFPSNEEATGMTLYKTEILKSINGYDEFYHGWGAEDTDVHVRLKNANVEVAYFDRDILMLHQWHPKVYRGKDSLEPFHFKLESINHKYLEFTRQTKKVVANTNFEWGHYSASDYSVLEAPQQEFLVTNELADVKGFIHSVLLDHADQVISVKIREHSEYNSLKQTAKKLLNKKAKEFLSLEEVNDLLLETIIADKRNAAYSYRYSVQKNEIALVIKL</sequence>
<dbReference type="RefSeq" id="WP_186559625.1">
    <property type="nucleotide sequence ID" value="NZ_JACNMF010000001.1"/>
</dbReference>
<dbReference type="Proteomes" id="UP000656244">
    <property type="component" value="Unassembled WGS sequence"/>
</dbReference>